<protein>
    <submittedName>
        <fullName evidence="1">Uncharacterized protein</fullName>
    </submittedName>
</protein>
<organism evidence="1">
    <name type="scientific">human gut metagenome</name>
    <dbReference type="NCBI Taxonomy" id="408170"/>
    <lineage>
        <taxon>unclassified sequences</taxon>
        <taxon>metagenomes</taxon>
        <taxon>organismal metagenomes</taxon>
    </lineage>
</organism>
<name>K1SB47_9ZZZZ</name>
<dbReference type="EMBL" id="AJWY01014129">
    <property type="protein sequence ID" value="EKC44631.1"/>
    <property type="molecule type" value="Genomic_DNA"/>
</dbReference>
<sequence>MAKDLLVGSTGFVGGNLAAKHAFAAVCHSTDIAAQFGAKPDLCVYAGVPAAMFLANADPDADLAVMAAARETCARSPPNSWC</sequence>
<dbReference type="AlphaFoldDB" id="K1SB47"/>
<reference evidence="1" key="1">
    <citation type="journal article" date="2013" name="Environ. Microbiol.">
        <title>Microbiota from the distal guts of lean and obese adolescents exhibit partial functional redundancy besides clear differences in community structure.</title>
        <authorList>
            <person name="Ferrer M."/>
            <person name="Ruiz A."/>
            <person name="Lanza F."/>
            <person name="Haange S.B."/>
            <person name="Oberbach A."/>
            <person name="Till H."/>
            <person name="Bargiela R."/>
            <person name="Campoy C."/>
            <person name="Segura M.T."/>
            <person name="Richter M."/>
            <person name="von Bergen M."/>
            <person name="Seifert J."/>
            <person name="Suarez A."/>
        </authorList>
    </citation>
    <scope>NUCLEOTIDE SEQUENCE</scope>
</reference>
<gene>
    <name evidence="1" type="ORF">LEA_20560</name>
</gene>
<evidence type="ECO:0000313" key="1">
    <source>
        <dbReference type="EMBL" id="EKC44631.1"/>
    </source>
</evidence>
<comment type="caution">
    <text evidence="1">The sequence shown here is derived from an EMBL/GenBank/DDBJ whole genome shotgun (WGS) entry which is preliminary data.</text>
</comment>
<accession>K1SB47</accession>
<proteinExistence type="predicted"/>